<name>A0ABX1TPX3_9GAMM</name>
<feature type="transmembrane region" description="Helical" evidence="7">
    <location>
        <begin position="6"/>
        <end position="22"/>
    </location>
</feature>
<organism evidence="8 9">
    <name type="scientific">Candidatus Competibacter phosphatis</name>
    <dbReference type="NCBI Taxonomy" id="221280"/>
    <lineage>
        <taxon>Bacteria</taxon>
        <taxon>Pseudomonadati</taxon>
        <taxon>Pseudomonadota</taxon>
        <taxon>Gammaproteobacteria</taxon>
        <taxon>Candidatus Competibacteraceae</taxon>
        <taxon>Candidatus Competibacter</taxon>
    </lineage>
</organism>
<dbReference type="PANTHER" id="PTHR34584">
    <property type="entry name" value="NA(+)/H(+) ANTIPORTER SUBUNIT E1"/>
    <property type="match status" value="1"/>
</dbReference>
<comment type="subcellular location">
    <subcellularLocation>
        <location evidence="1">Cell membrane</location>
        <topology evidence="1">Multi-pass membrane protein</topology>
    </subcellularLocation>
</comment>
<evidence type="ECO:0000256" key="2">
    <source>
        <dbReference type="ARBA" id="ARBA00006228"/>
    </source>
</evidence>
<dbReference type="InterPro" id="IPR002758">
    <property type="entry name" value="Cation_antiport_E"/>
</dbReference>
<evidence type="ECO:0000256" key="6">
    <source>
        <dbReference type="ARBA" id="ARBA00023136"/>
    </source>
</evidence>
<evidence type="ECO:0000313" key="8">
    <source>
        <dbReference type="EMBL" id="NMQ20724.1"/>
    </source>
</evidence>
<evidence type="ECO:0000256" key="1">
    <source>
        <dbReference type="ARBA" id="ARBA00004651"/>
    </source>
</evidence>
<dbReference type="Pfam" id="PF01899">
    <property type="entry name" value="MNHE"/>
    <property type="match status" value="1"/>
</dbReference>
<comment type="similarity">
    <text evidence="2">Belongs to the CPA3 antiporters (TC 2.A.63) subunit E family.</text>
</comment>
<feature type="transmembrane region" description="Helical" evidence="7">
    <location>
        <begin position="27"/>
        <end position="45"/>
    </location>
</feature>
<comment type="caution">
    <text evidence="8">The sequence shown here is derived from an EMBL/GenBank/DDBJ whole genome shotgun (WGS) entry which is preliminary data.</text>
</comment>
<gene>
    <name evidence="8" type="ORF">E4P82_16905</name>
</gene>
<dbReference type="RefSeq" id="WP_169249992.1">
    <property type="nucleotide sequence ID" value="NZ_SPMZ01000060.1"/>
</dbReference>
<sequence length="162" mass="18032">MLHALSLWLICFGLWLLLSGFFDNSLLLSFGALSCALVVFVAWRVETIDPEEQPLRPRLGPQLLWYWPWLLWQVVLANVDVVKRILDPKLPIAPMLITLKPSQRSDLGRVIYANSITLTPGTVTTSLSGDSLEVHALTREGADDLLAGDMDRRVAGLERGTP</sequence>
<evidence type="ECO:0000256" key="5">
    <source>
        <dbReference type="ARBA" id="ARBA00022989"/>
    </source>
</evidence>
<keyword evidence="6 7" id="KW-0472">Membrane</keyword>
<reference evidence="8 9" key="1">
    <citation type="submission" date="2019-03" db="EMBL/GenBank/DDBJ databases">
        <title>Metabolic reconstructions from genomes of highly enriched 'Candidatus Accumulibacter' and 'Candidatus Competibacter' bioreactor populations.</title>
        <authorList>
            <person name="Annavajhala M.K."/>
            <person name="Welles L."/>
            <person name="Abbas B."/>
            <person name="Sorokin D."/>
            <person name="Park H."/>
            <person name="Van Loosdrecht M."/>
            <person name="Chandran K."/>
        </authorList>
    </citation>
    <scope>NUCLEOTIDE SEQUENCE [LARGE SCALE GENOMIC DNA]</scope>
    <source>
        <strain evidence="8 9">SBR_G</strain>
    </source>
</reference>
<dbReference type="PANTHER" id="PTHR34584:SF1">
    <property type="entry name" value="NA(+)_H(+) ANTIPORTER SUBUNIT E1"/>
    <property type="match status" value="1"/>
</dbReference>
<evidence type="ECO:0000256" key="7">
    <source>
        <dbReference type="SAM" id="Phobius"/>
    </source>
</evidence>
<proteinExistence type="inferred from homology"/>
<dbReference type="Proteomes" id="UP000760480">
    <property type="component" value="Unassembled WGS sequence"/>
</dbReference>
<evidence type="ECO:0000256" key="3">
    <source>
        <dbReference type="ARBA" id="ARBA00022475"/>
    </source>
</evidence>
<dbReference type="PIRSF" id="PIRSF019239">
    <property type="entry name" value="MrpE"/>
    <property type="match status" value="1"/>
</dbReference>
<feature type="transmembrane region" description="Helical" evidence="7">
    <location>
        <begin position="65"/>
        <end position="82"/>
    </location>
</feature>
<protein>
    <submittedName>
        <fullName evidence="8">Cation transporter</fullName>
    </submittedName>
</protein>
<keyword evidence="5 7" id="KW-1133">Transmembrane helix</keyword>
<dbReference type="EMBL" id="SPMZ01000060">
    <property type="protein sequence ID" value="NMQ20724.1"/>
    <property type="molecule type" value="Genomic_DNA"/>
</dbReference>
<evidence type="ECO:0000256" key="4">
    <source>
        <dbReference type="ARBA" id="ARBA00022692"/>
    </source>
</evidence>
<keyword evidence="9" id="KW-1185">Reference proteome</keyword>
<evidence type="ECO:0000313" key="9">
    <source>
        <dbReference type="Proteomes" id="UP000760480"/>
    </source>
</evidence>
<keyword evidence="4 7" id="KW-0812">Transmembrane</keyword>
<accession>A0ABX1TPX3</accession>
<keyword evidence="3" id="KW-1003">Cell membrane</keyword>